<dbReference type="GeneID" id="25796665"/>
<comment type="subcellular location">
    <subcellularLocation>
        <location evidence="1">Membrane</location>
        <topology evidence="1">Single-pass membrane protein</topology>
    </subcellularLocation>
</comment>
<organism evidence="7 8">
    <name type="scientific">Hypocrea virens (strain Gv29-8 / FGSC 10586)</name>
    <name type="common">Gliocladium virens</name>
    <name type="synonym">Trichoderma virens</name>
    <dbReference type="NCBI Taxonomy" id="413071"/>
    <lineage>
        <taxon>Eukaryota</taxon>
        <taxon>Fungi</taxon>
        <taxon>Dikarya</taxon>
        <taxon>Ascomycota</taxon>
        <taxon>Pezizomycotina</taxon>
        <taxon>Sordariomycetes</taxon>
        <taxon>Hypocreomycetidae</taxon>
        <taxon>Hypocreales</taxon>
        <taxon>Hypocreaceae</taxon>
        <taxon>Trichoderma</taxon>
    </lineage>
</organism>
<evidence type="ECO:0008006" key="9">
    <source>
        <dbReference type="Google" id="ProtNLM"/>
    </source>
</evidence>
<dbReference type="InParanoid" id="G9NBE0"/>
<keyword evidence="3 6" id="KW-1133">Transmembrane helix</keyword>
<dbReference type="PANTHER" id="PTHR15549:SF26">
    <property type="entry name" value="AXIAL BUDDING PATTERN PROTEIN 2-RELATED"/>
    <property type="match status" value="1"/>
</dbReference>
<dbReference type="RefSeq" id="XP_013950342.1">
    <property type="nucleotide sequence ID" value="XM_014094867.1"/>
</dbReference>
<evidence type="ECO:0000313" key="8">
    <source>
        <dbReference type="Proteomes" id="UP000007115"/>
    </source>
</evidence>
<dbReference type="HOGENOM" id="CLU_061428_0_0_1"/>
<dbReference type="OrthoDB" id="4779287at2759"/>
<feature type="region of interest" description="Disordered" evidence="5">
    <location>
        <begin position="131"/>
        <end position="165"/>
    </location>
</feature>
<protein>
    <recommendedName>
        <fullName evidence="9">Mid2 domain-containing protein</fullName>
    </recommendedName>
</protein>
<feature type="transmembrane region" description="Helical" evidence="6">
    <location>
        <begin position="168"/>
        <end position="193"/>
    </location>
</feature>
<dbReference type="OMA" id="NNVCCPT"/>
<keyword evidence="2 6" id="KW-0812">Transmembrane</keyword>
<comment type="caution">
    <text evidence="7">The sequence shown here is derived from an EMBL/GenBank/DDBJ whole genome shotgun (WGS) entry which is preliminary data.</text>
</comment>
<dbReference type="GO" id="GO:0016020">
    <property type="term" value="C:membrane"/>
    <property type="evidence" value="ECO:0007669"/>
    <property type="project" value="UniProtKB-SubCell"/>
</dbReference>
<feature type="compositionally biased region" description="Polar residues" evidence="5">
    <location>
        <begin position="200"/>
        <end position="211"/>
    </location>
</feature>
<dbReference type="Proteomes" id="UP000007115">
    <property type="component" value="Unassembled WGS sequence"/>
</dbReference>
<evidence type="ECO:0000256" key="3">
    <source>
        <dbReference type="ARBA" id="ARBA00022989"/>
    </source>
</evidence>
<evidence type="ECO:0000313" key="7">
    <source>
        <dbReference type="EMBL" id="EHK16145.1"/>
    </source>
</evidence>
<dbReference type="PANTHER" id="PTHR15549">
    <property type="entry name" value="PAIRED IMMUNOGLOBULIN-LIKE TYPE 2 RECEPTOR"/>
    <property type="match status" value="1"/>
</dbReference>
<accession>G9NBE0</accession>
<feature type="region of interest" description="Disordered" evidence="5">
    <location>
        <begin position="198"/>
        <end position="257"/>
    </location>
</feature>
<dbReference type="InterPro" id="IPR051694">
    <property type="entry name" value="Immunoregulatory_rcpt-like"/>
</dbReference>
<keyword evidence="4 6" id="KW-0472">Membrane</keyword>
<evidence type="ECO:0000256" key="6">
    <source>
        <dbReference type="SAM" id="Phobius"/>
    </source>
</evidence>
<dbReference type="EMBL" id="ABDF02000091">
    <property type="protein sequence ID" value="EHK16145.1"/>
    <property type="molecule type" value="Genomic_DNA"/>
</dbReference>
<evidence type="ECO:0000256" key="4">
    <source>
        <dbReference type="ARBA" id="ARBA00023136"/>
    </source>
</evidence>
<dbReference type="eggNOG" id="ENOG502SPYF">
    <property type="taxonomic scope" value="Eukaryota"/>
</dbReference>
<proteinExistence type="predicted"/>
<name>G9NBE0_HYPVG</name>
<dbReference type="VEuPathDB" id="FungiDB:TRIVIDRAFT_65036"/>
<dbReference type="AlphaFoldDB" id="G9NBE0"/>
<keyword evidence="8" id="KW-1185">Reference proteome</keyword>
<evidence type="ECO:0000256" key="5">
    <source>
        <dbReference type="SAM" id="MobiDB-lite"/>
    </source>
</evidence>
<gene>
    <name evidence="7" type="ORF">TRIVIDRAFT_65036</name>
</gene>
<dbReference type="STRING" id="413071.G9NBE0"/>
<dbReference type="GO" id="GO:0071944">
    <property type="term" value="C:cell periphery"/>
    <property type="evidence" value="ECO:0007669"/>
    <property type="project" value="UniProtKB-ARBA"/>
</dbReference>
<evidence type="ECO:0000256" key="2">
    <source>
        <dbReference type="ARBA" id="ARBA00022692"/>
    </source>
</evidence>
<evidence type="ECO:0000256" key="1">
    <source>
        <dbReference type="ARBA" id="ARBA00004167"/>
    </source>
</evidence>
<reference evidence="7 8" key="1">
    <citation type="journal article" date="2011" name="Genome Biol.">
        <title>Comparative genome sequence analysis underscores mycoparasitism as the ancestral life style of Trichoderma.</title>
        <authorList>
            <person name="Kubicek C.P."/>
            <person name="Herrera-Estrella A."/>
            <person name="Seidl-Seiboth V."/>
            <person name="Martinez D.A."/>
            <person name="Druzhinina I.S."/>
            <person name="Thon M."/>
            <person name="Zeilinger S."/>
            <person name="Casas-Flores S."/>
            <person name="Horwitz B.A."/>
            <person name="Mukherjee P.K."/>
            <person name="Mukherjee M."/>
            <person name="Kredics L."/>
            <person name="Alcaraz L.D."/>
            <person name="Aerts A."/>
            <person name="Antal Z."/>
            <person name="Atanasova L."/>
            <person name="Cervantes-Badillo M.G."/>
            <person name="Challacombe J."/>
            <person name="Chertkov O."/>
            <person name="McCluskey K."/>
            <person name="Coulpier F."/>
            <person name="Deshpande N."/>
            <person name="von Doehren H."/>
            <person name="Ebbole D.J."/>
            <person name="Esquivel-Naranjo E.U."/>
            <person name="Fekete E."/>
            <person name="Flipphi M."/>
            <person name="Glaser F."/>
            <person name="Gomez-Rodriguez E.Y."/>
            <person name="Gruber S."/>
            <person name="Han C."/>
            <person name="Henrissat B."/>
            <person name="Hermosa R."/>
            <person name="Hernandez-Onate M."/>
            <person name="Karaffa L."/>
            <person name="Kosti I."/>
            <person name="Le Crom S."/>
            <person name="Lindquist E."/>
            <person name="Lucas S."/>
            <person name="Luebeck M."/>
            <person name="Luebeck P.S."/>
            <person name="Margeot A."/>
            <person name="Metz B."/>
            <person name="Misra M."/>
            <person name="Nevalainen H."/>
            <person name="Omann M."/>
            <person name="Packer N."/>
            <person name="Perrone G."/>
            <person name="Uresti-Rivera E.E."/>
            <person name="Salamov A."/>
            <person name="Schmoll M."/>
            <person name="Seiboth B."/>
            <person name="Shapiro H."/>
            <person name="Sukno S."/>
            <person name="Tamayo-Ramos J.A."/>
            <person name="Tisch D."/>
            <person name="Wiest A."/>
            <person name="Wilkinson H.H."/>
            <person name="Zhang M."/>
            <person name="Coutinho P.M."/>
            <person name="Kenerley C.M."/>
            <person name="Monte E."/>
            <person name="Baker S.E."/>
            <person name="Grigoriev I.V."/>
        </authorList>
    </citation>
    <scope>NUCLEOTIDE SEQUENCE [LARGE SCALE GENOMIC DNA]</scope>
    <source>
        <strain evidence="8">Gv29-8 / FGSC 10586</strain>
    </source>
</reference>
<sequence>MSSDRAKGFAIRRNTTCQADEQTCGSTWNTWKACCPGNSYCPGKDKKYSNNICCPDSSNCTALITNPAICADSSWNLYTLDGKDEMSGSFCCEANQQGFYVSGLGYVGCAGPGVTGSADFIYLVAKTKGTVSSTSTSSSTTATSMSASDSAASTPSNEPNSSPNTTNVGAIVGGVVGGVVGLAAIMVAAFFFLRHRKRQSSPQGTKASKSGLSPGYQQAEHSEQTAQRAEIGPGTRPAELMGNNTMNVPTYELPGSQ</sequence>